<evidence type="ECO:0000313" key="12">
    <source>
        <dbReference type="EMBL" id="AVF36317.1"/>
    </source>
</evidence>
<dbReference type="RefSeq" id="WP_104923728.1">
    <property type="nucleotide sequence ID" value="NZ_CP019062.1"/>
</dbReference>
<dbReference type="SUPFAM" id="SSF51735">
    <property type="entry name" value="NAD(P)-binding Rossmann-fold domains"/>
    <property type="match status" value="1"/>
</dbReference>
<dbReference type="GO" id="GO:0005975">
    <property type="term" value="P:carbohydrate metabolic process"/>
    <property type="evidence" value="ECO:0007669"/>
    <property type="project" value="InterPro"/>
</dbReference>
<comment type="cofactor">
    <cofactor evidence="10">
        <name>NAD(+)</name>
        <dbReference type="ChEBI" id="CHEBI:57540"/>
    </cofactor>
    <text evidence="10">Binds 1 NAD(+) per subunit.</text>
</comment>
<dbReference type="EMBL" id="CP019062">
    <property type="protein sequence ID" value="AVF36317.1"/>
    <property type="molecule type" value="Genomic_DNA"/>
</dbReference>
<evidence type="ECO:0000256" key="9">
    <source>
        <dbReference type="PIRSR" id="PIRSR601088-4"/>
    </source>
</evidence>
<accession>A0A2L1UTU3</accession>
<dbReference type="GO" id="GO:0046872">
    <property type="term" value="F:metal ion binding"/>
    <property type="evidence" value="ECO:0007669"/>
    <property type="project" value="UniProtKB-KW"/>
</dbReference>
<dbReference type="Gene3D" id="3.90.110.10">
    <property type="entry name" value="Lactate dehydrogenase/glycoside hydrolase, family 4, C-terminal"/>
    <property type="match status" value="1"/>
</dbReference>
<keyword evidence="13" id="KW-1185">Reference proteome</keyword>
<keyword evidence="8" id="KW-0408">Iron</keyword>
<dbReference type="CDD" id="cd05296">
    <property type="entry name" value="GH4_P_beta_glucosidase"/>
    <property type="match status" value="1"/>
</dbReference>
<protein>
    <submittedName>
        <fullName evidence="12">6-phospho-beta-glucosidase</fullName>
    </submittedName>
</protein>
<feature type="binding site" evidence="7">
    <location>
        <position position="149"/>
    </location>
    <ligand>
        <name>substrate</name>
    </ligand>
</feature>
<dbReference type="PRINTS" id="PR00732">
    <property type="entry name" value="GLHYDRLASE4"/>
</dbReference>
<dbReference type="PANTHER" id="PTHR32092:SF5">
    <property type="entry name" value="6-PHOSPHO-BETA-GLUCOSIDASE"/>
    <property type="match status" value="1"/>
</dbReference>
<dbReference type="Proteomes" id="UP000239197">
    <property type="component" value="Chromosome"/>
</dbReference>
<feature type="binding site" evidence="7">
    <location>
        <position position="95"/>
    </location>
    <ligand>
        <name>substrate</name>
    </ligand>
</feature>
<organism evidence="12 13">
    <name type="scientific">Rahnella sikkimica</name>
    <dbReference type="NCBI Taxonomy" id="1805933"/>
    <lineage>
        <taxon>Bacteria</taxon>
        <taxon>Pseudomonadati</taxon>
        <taxon>Pseudomonadota</taxon>
        <taxon>Gammaproteobacteria</taxon>
        <taxon>Enterobacterales</taxon>
        <taxon>Yersiniaceae</taxon>
        <taxon>Rahnella</taxon>
    </lineage>
</organism>
<keyword evidence="8" id="KW-0533">Nickel</keyword>
<dbReference type="Pfam" id="PF11975">
    <property type="entry name" value="Glyco_hydro_4C"/>
    <property type="match status" value="1"/>
</dbReference>
<dbReference type="Gene3D" id="3.40.50.720">
    <property type="entry name" value="NAD(P)-binding Rossmann-like Domain"/>
    <property type="match status" value="1"/>
</dbReference>
<evidence type="ECO:0000256" key="1">
    <source>
        <dbReference type="ARBA" id="ARBA00010141"/>
    </source>
</evidence>
<gene>
    <name evidence="12" type="ORF">BV494_15875</name>
</gene>
<evidence type="ECO:0000256" key="5">
    <source>
        <dbReference type="ARBA" id="ARBA00023211"/>
    </source>
</evidence>
<dbReference type="PROSITE" id="PS01324">
    <property type="entry name" value="GLYCOSYL_HYDROL_F4"/>
    <property type="match status" value="1"/>
</dbReference>
<feature type="domain" description="Glycosyl hydrolase family 4 C-terminal" evidence="11">
    <location>
        <begin position="195"/>
        <end position="410"/>
    </location>
</feature>
<feature type="site" description="Increases basicity of active site Tyr" evidence="9">
    <location>
        <position position="111"/>
    </location>
</feature>
<evidence type="ECO:0000256" key="7">
    <source>
        <dbReference type="PIRSR" id="PIRSR601088-2"/>
    </source>
</evidence>
<feature type="binding site" evidence="8">
    <location>
        <position position="200"/>
    </location>
    <ligand>
        <name>Mn(2+)</name>
        <dbReference type="ChEBI" id="CHEBI:29035"/>
    </ligand>
</feature>
<dbReference type="InterPro" id="IPR001088">
    <property type="entry name" value="Glyco_hydro_4"/>
</dbReference>
<dbReference type="InterPro" id="IPR015955">
    <property type="entry name" value="Lactate_DH/Glyco_Ohase_4_C"/>
</dbReference>
<evidence type="ECO:0000256" key="4">
    <source>
        <dbReference type="ARBA" id="ARBA00023027"/>
    </source>
</evidence>
<keyword evidence="5 8" id="KW-0464">Manganese</keyword>
<dbReference type="AlphaFoldDB" id="A0A2L1UTU3"/>
<dbReference type="KEGG" id="rox:BV494_15875"/>
<evidence type="ECO:0000259" key="11">
    <source>
        <dbReference type="Pfam" id="PF11975"/>
    </source>
</evidence>
<keyword evidence="3 10" id="KW-0378">Hydrolase</keyword>
<dbReference type="GO" id="GO:0016616">
    <property type="term" value="F:oxidoreductase activity, acting on the CH-OH group of donors, NAD or NADP as acceptor"/>
    <property type="evidence" value="ECO:0007669"/>
    <property type="project" value="InterPro"/>
</dbReference>
<keyword evidence="4 10" id="KW-0520">NAD</keyword>
<evidence type="ECO:0000256" key="3">
    <source>
        <dbReference type="ARBA" id="ARBA00022801"/>
    </source>
</evidence>
<comment type="similarity">
    <text evidence="1 10">Belongs to the glycosyl hydrolase 4 family.</text>
</comment>
<evidence type="ECO:0000256" key="8">
    <source>
        <dbReference type="PIRSR" id="PIRSR601088-3"/>
    </source>
</evidence>
<name>A0A2L1UTU3_9GAMM</name>
<evidence type="ECO:0000256" key="2">
    <source>
        <dbReference type="ARBA" id="ARBA00022723"/>
    </source>
</evidence>
<evidence type="ECO:0000313" key="13">
    <source>
        <dbReference type="Proteomes" id="UP000239197"/>
    </source>
</evidence>
<evidence type="ECO:0000256" key="6">
    <source>
        <dbReference type="ARBA" id="ARBA00023295"/>
    </source>
</evidence>
<proteinExistence type="inferred from homology"/>
<dbReference type="InterPro" id="IPR022616">
    <property type="entry name" value="Glyco_hydro_4_C"/>
</dbReference>
<reference evidence="13" key="1">
    <citation type="submission" date="2017-01" db="EMBL/GenBank/DDBJ databases">
        <title>Genome sequence of Rouxiella sp. ERMR1:05.</title>
        <authorList>
            <person name="Kumar R."/>
            <person name="Singh D."/>
            <person name="Kumar S."/>
        </authorList>
    </citation>
    <scope>NUCLEOTIDE SEQUENCE [LARGE SCALE GENOMIC DNA]</scope>
    <source>
        <strain evidence="13">ERMR1:05</strain>
    </source>
</reference>
<dbReference type="InterPro" id="IPR019802">
    <property type="entry name" value="GlycHydrolase_4_CS"/>
</dbReference>
<dbReference type="Pfam" id="PF02056">
    <property type="entry name" value="Glyco_hydro_4"/>
    <property type="match status" value="1"/>
</dbReference>
<dbReference type="InterPro" id="IPR036291">
    <property type="entry name" value="NAD(P)-bd_dom_sf"/>
</dbReference>
<sequence length="443" mass="49044">MKKLKVVTLGGGSSYTPELIEGFIRRYDELPVTDYWLVDIDAGAEKLKIVGELAKRMVKKSGLPMTVHLTTHRNEALFDADFVTTQLRVGQQEARIHDEAIPLKYGVLGQETTGAGGFMKAQRTIPVLLDLCRDMERLCPEAWLINFTNPAGIVTEAIGKYSPIKTLGICSGANNMMMDIAGVYGVERRDVYARVMGLNHLIFADQIAVQGQDVTAEFIEKLAKSAGGSSLKNIPDIGLPPDFIRALGLFPLSYLKYFYLSREMVEHSLQDSKAHGTRGEQTREIERQLFEIYKNPQLESKPKELESRGGAYYSETACSIISSIYNDKKEIHVVNTPNRGATRDLDDESVVETNAMIDRQGAHPLAYGRLPVKIRGLIQSVKAFEELTIEAAVTGDYSTALMALSVHPLIPSVDIAGKILDEYLAVNRPFLPQYKFGKAGEIA</sequence>
<keyword evidence="2 8" id="KW-0479">Metal-binding</keyword>
<dbReference type="GO" id="GO:0004553">
    <property type="term" value="F:hydrolase activity, hydrolyzing O-glycosyl compounds"/>
    <property type="evidence" value="ECO:0007669"/>
    <property type="project" value="InterPro"/>
</dbReference>
<keyword evidence="8" id="KW-0170">Cobalt</keyword>
<keyword evidence="6 10" id="KW-0326">Glycosidase</keyword>
<dbReference type="PANTHER" id="PTHR32092">
    <property type="entry name" value="6-PHOSPHO-BETA-GLUCOSIDASE-RELATED"/>
    <property type="match status" value="1"/>
</dbReference>
<feature type="binding site" evidence="8">
    <location>
        <position position="170"/>
    </location>
    <ligand>
        <name>Mn(2+)</name>
        <dbReference type="ChEBI" id="CHEBI:29035"/>
    </ligand>
</feature>
<evidence type="ECO:0000256" key="10">
    <source>
        <dbReference type="RuleBase" id="RU361152"/>
    </source>
</evidence>
<dbReference type="SUPFAM" id="SSF56327">
    <property type="entry name" value="LDH C-terminal domain-like"/>
    <property type="match status" value="1"/>
</dbReference>
<dbReference type="OrthoDB" id="9767022at2"/>